<name>A0A7W7KDE6_9SPHN</name>
<evidence type="ECO:0000256" key="1">
    <source>
        <dbReference type="ARBA" id="ARBA00010515"/>
    </source>
</evidence>
<dbReference type="EMBL" id="JACHLR010000031">
    <property type="protein sequence ID" value="MBB4860770.1"/>
    <property type="molecule type" value="Genomic_DNA"/>
</dbReference>
<evidence type="ECO:0000256" key="3">
    <source>
        <dbReference type="PROSITE-ProRule" id="PRU10038"/>
    </source>
</evidence>
<keyword evidence="6" id="KW-1185">Reference proteome</keyword>
<dbReference type="Gene3D" id="3.40.50.1820">
    <property type="entry name" value="alpha/beta hydrolase"/>
    <property type="match status" value="1"/>
</dbReference>
<dbReference type="PROSITE" id="PS01174">
    <property type="entry name" value="LIPASE_GDXG_SER"/>
    <property type="match status" value="1"/>
</dbReference>
<evidence type="ECO:0000256" key="2">
    <source>
        <dbReference type="ARBA" id="ARBA00022801"/>
    </source>
</evidence>
<feature type="domain" description="Alpha/beta hydrolase fold-3" evidence="4">
    <location>
        <begin position="64"/>
        <end position="260"/>
    </location>
</feature>
<dbReference type="Pfam" id="PF07859">
    <property type="entry name" value="Abhydrolase_3"/>
    <property type="match status" value="1"/>
</dbReference>
<dbReference type="Proteomes" id="UP000555448">
    <property type="component" value="Unassembled WGS sequence"/>
</dbReference>
<proteinExistence type="inferred from homology"/>
<dbReference type="InterPro" id="IPR029058">
    <property type="entry name" value="AB_hydrolase_fold"/>
</dbReference>
<protein>
    <submittedName>
        <fullName evidence="5">Acetyl esterase/lipase</fullName>
    </submittedName>
</protein>
<dbReference type="RefSeq" id="WP_184250137.1">
    <property type="nucleotide sequence ID" value="NZ_JACHLR010000031.1"/>
</dbReference>
<organism evidence="5 6">
    <name type="scientific">Novosphingobium chloroacetimidivorans</name>
    <dbReference type="NCBI Taxonomy" id="1428314"/>
    <lineage>
        <taxon>Bacteria</taxon>
        <taxon>Pseudomonadati</taxon>
        <taxon>Pseudomonadota</taxon>
        <taxon>Alphaproteobacteria</taxon>
        <taxon>Sphingomonadales</taxon>
        <taxon>Sphingomonadaceae</taxon>
        <taxon>Novosphingobium</taxon>
    </lineage>
</organism>
<dbReference type="GO" id="GO:0004806">
    <property type="term" value="F:triacylglycerol lipase activity"/>
    <property type="evidence" value="ECO:0007669"/>
    <property type="project" value="TreeGrafter"/>
</dbReference>
<reference evidence="5 6" key="1">
    <citation type="submission" date="2020-08" db="EMBL/GenBank/DDBJ databases">
        <title>Functional genomics of gut bacteria from endangered species of beetles.</title>
        <authorList>
            <person name="Carlos-Shanley C."/>
        </authorList>
    </citation>
    <scope>NUCLEOTIDE SEQUENCE [LARGE SCALE GENOMIC DNA]</scope>
    <source>
        <strain evidence="5 6">S00245</strain>
    </source>
</reference>
<comment type="caution">
    <text evidence="5">The sequence shown here is derived from an EMBL/GenBank/DDBJ whole genome shotgun (WGS) entry which is preliminary data.</text>
</comment>
<evidence type="ECO:0000313" key="5">
    <source>
        <dbReference type="EMBL" id="MBB4860770.1"/>
    </source>
</evidence>
<sequence length="285" mass="29461">MTHPDALPERPGQSAPADLQGKRHMLAAVIAGGALPEAEGQVDEVIARVRTIRFGHARPDAPTIVHFHGGGFRQGAPEVCARYASALAHATGATVLCPAYRLAPEAPFPAGLNDGMRVLRHLAPSPAPLMLAGDSAGGAIAAALAQLCARDGIAVAGLVLHSPWLDLRVTSASYRTNAGSDPLFSEGSATEAARMYLQGYPATDPLASPVLGDPALFPPTYISVGLGEVLLDDARAFHRRLIAASVPATLHEVAGMDHVAVTRGPDLPGSREVLAATLSFLAGLH</sequence>
<evidence type="ECO:0000259" key="4">
    <source>
        <dbReference type="Pfam" id="PF07859"/>
    </source>
</evidence>
<dbReference type="InterPro" id="IPR033140">
    <property type="entry name" value="Lipase_GDXG_put_SER_AS"/>
</dbReference>
<evidence type="ECO:0000313" key="6">
    <source>
        <dbReference type="Proteomes" id="UP000555448"/>
    </source>
</evidence>
<feature type="active site" evidence="3">
    <location>
        <position position="135"/>
    </location>
</feature>
<dbReference type="PANTHER" id="PTHR48081">
    <property type="entry name" value="AB HYDROLASE SUPERFAMILY PROTEIN C4A8.06C"/>
    <property type="match status" value="1"/>
</dbReference>
<dbReference type="InterPro" id="IPR013094">
    <property type="entry name" value="AB_hydrolase_3"/>
</dbReference>
<gene>
    <name evidence="5" type="ORF">HNO88_004115</name>
</gene>
<comment type="similarity">
    <text evidence="1">Belongs to the 'GDXG' lipolytic enzyme family.</text>
</comment>
<keyword evidence="2" id="KW-0378">Hydrolase</keyword>
<dbReference type="SUPFAM" id="SSF53474">
    <property type="entry name" value="alpha/beta-Hydrolases"/>
    <property type="match status" value="1"/>
</dbReference>
<accession>A0A7W7KDE6</accession>
<dbReference type="InterPro" id="IPR050300">
    <property type="entry name" value="GDXG_lipolytic_enzyme"/>
</dbReference>
<dbReference type="PANTHER" id="PTHR48081:SF30">
    <property type="entry name" value="ACETYL-HYDROLASE LIPR-RELATED"/>
    <property type="match status" value="1"/>
</dbReference>
<dbReference type="AlphaFoldDB" id="A0A7W7KDE6"/>